<proteinExistence type="predicted"/>
<dbReference type="HOGENOM" id="CLU_1531480_0_0_12"/>
<dbReference type="STRING" id="1307761.L21SP2_0469"/>
<keyword evidence="4" id="KW-1185">Reference proteome</keyword>
<dbReference type="InterPro" id="IPR041489">
    <property type="entry name" value="PDZ_6"/>
</dbReference>
<dbReference type="Gene3D" id="2.30.42.10">
    <property type="match status" value="1"/>
</dbReference>
<dbReference type="SUPFAM" id="SSF50156">
    <property type="entry name" value="PDZ domain-like"/>
    <property type="match status" value="1"/>
</dbReference>
<dbReference type="PROSITE" id="PS50106">
    <property type="entry name" value="PDZ"/>
    <property type="match status" value="1"/>
</dbReference>
<evidence type="ECO:0000313" key="3">
    <source>
        <dbReference type="EMBL" id="AHC13901.1"/>
    </source>
</evidence>
<accession>V5WFE2</accession>
<reference evidence="3 4" key="1">
    <citation type="journal article" date="2015" name="Stand. Genomic Sci.">
        <title>Complete genome sequence and description of Salinispira pacifica gen. nov., sp. nov., a novel spirochaete isolated form a hypersaline microbial mat.</title>
        <authorList>
            <person name="Ben Hania W."/>
            <person name="Joseph M."/>
            <person name="Schumann P."/>
            <person name="Bunk B."/>
            <person name="Fiebig A."/>
            <person name="Sproer C."/>
            <person name="Klenk H.P."/>
            <person name="Fardeau M.L."/>
            <person name="Spring S."/>
        </authorList>
    </citation>
    <scope>NUCLEOTIDE SEQUENCE [LARGE SCALE GENOMIC DNA]</scope>
    <source>
        <strain evidence="3 4">L21-RPul-D2</strain>
    </source>
</reference>
<dbReference type="InterPro" id="IPR036034">
    <property type="entry name" value="PDZ_sf"/>
</dbReference>
<gene>
    <name evidence="3" type="ORF">L21SP2_0469</name>
</gene>
<dbReference type="Proteomes" id="UP000018680">
    <property type="component" value="Chromosome"/>
</dbReference>
<dbReference type="KEGG" id="slr:L21SP2_0469"/>
<protein>
    <recommendedName>
        <fullName evidence="2">PDZ domain-containing protein</fullName>
    </recommendedName>
</protein>
<dbReference type="Pfam" id="PF17820">
    <property type="entry name" value="PDZ_6"/>
    <property type="match status" value="1"/>
</dbReference>
<feature type="region of interest" description="Disordered" evidence="1">
    <location>
        <begin position="151"/>
        <end position="175"/>
    </location>
</feature>
<evidence type="ECO:0000256" key="1">
    <source>
        <dbReference type="SAM" id="MobiDB-lite"/>
    </source>
</evidence>
<name>V5WFE2_9SPIO</name>
<dbReference type="EMBL" id="CP006939">
    <property type="protein sequence ID" value="AHC13901.1"/>
    <property type="molecule type" value="Genomic_DNA"/>
</dbReference>
<feature type="domain" description="PDZ" evidence="2">
    <location>
        <begin position="44"/>
        <end position="101"/>
    </location>
</feature>
<evidence type="ECO:0000313" key="4">
    <source>
        <dbReference type="Proteomes" id="UP000018680"/>
    </source>
</evidence>
<dbReference type="InterPro" id="IPR001478">
    <property type="entry name" value="PDZ"/>
</dbReference>
<sequence length="175" mass="18491">MFALIPAALFANGNQEAGQYSQAWGPGYRAEVPVADGWHGRGMGIHVLEVLQESAADAAGLQAGDVIIAVNGEYIYEVLSDGTLADLNAGEMLTLNVMRFREDDSQYMMPEELIIDLEVGQGANGEPRIGISYSIPGGMYGRGPAGHGMMGARRNGNPGGRGYARGLNDPSAQSF</sequence>
<dbReference type="AlphaFoldDB" id="V5WFE2"/>
<evidence type="ECO:0000259" key="2">
    <source>
        <dbReference type="PROSITE" id="PS50106"/>
    </source>
</evidence>
<dbReference type="SMART" id="SM00228">
    <property type="entry name" value="PDZ"/>
    <property type="match status" value="1"/>
</dbReference>
<organism evidence="3 4">
    <name type="scientific">Salinispira pacifica</name>
    <dbReference type="NCBI Taxonomy" id="1307761"/>
    <lineage>
        <taxon>Bacteria</taxon>
        <taxon>Pseudomonadati</taxon>
        <taxon>Spirochaetota</taxon>
        <taxon>Spirochaetia</taxon>
        <taxon>Spirochaetales</taxon>
        <taxon>Spirochaetaceae</taxon>
        <taxon>Salinispira</taxon>
    </lineage>
</organism>